<reference evidence="1" key="1">
    <citation type="journal article" date="2015" name="Nature">
        <title>Complex archaea that bridge the gap between prokaryotes and eukaryotes.</title>
        <authorList>
            <person name="Spang A."/>
            <person name="Saw J.H."/>
            <person name="Jorgensen S.L."/>
            <person name="Zaremba-Niedzwiedzka K."/>
            <person name="Martijn J."/>
            <person name="Lind A.E."/>
            <person name="van Eijk R."/>
            <person name="Schleper C."/>
            <person name="Guy L."/>
            <person name="Ettema T.J."/>
        </authorList>
    </citation>
    <scope>NUCLEOTIDE SEQUENCE</scope>
</reference>
<accession>A0A0F9CE42</accession>
<dbReference type="EMBL" id="LAZR01044723">
    <property type="protein sequence ID" value="KKL03956.1"/>
    <property type="molecule type" value="Genomic_DNA"/>
</dbReference>
<dbReference type="AlphaFoldDB" id="A0A0F9CE42"/>
<sequence length="216" mass="25518">MRYTRAVIFLTSFRDTLERIEQPYLPPIINPEQQVLSIPKEEENTKDFLKMFIEEAIENQKKDLFMKLSGYVEEYNIVGNQIETSIKENKQLRMCNKQGITYIMSTVDDYFNASILMANFTEDEVQARLKQKAEEMRLMLMTNKTQFGIDQKHWMRVWSLVMAKIDIALHIARNGQFQKFMKTTQRINRLESYQSQPQGETKKGFLSFLSPFSGKR</sequence>
<protein>
    <submittedName>
        <fullName evidence="1">Uncharacterized protein</fullName>
    </submittedName>
</protein>
<evidence type="ECO:0000313" key="1">
    <source>
        <dbReference type="EMBL" id="KKL03956.1"/>
    </source>
</evidence>
<gene>
    <name evidence="1" type="ORF">LCGC14_2620900</name>
</gene>
<organism evidence="1">
    <name type="scientific">marine sediment metagenome</name>
    <dbReference type="NCBI Taxonomy" id="412755"/>
    <lineage>
        <taxon>unclassified sequences</taxon>
        <taxon>metagenomes</taxon>
        <taxon>ecological metagenomes</taxon>
    </lineage>
</organism>
<proteinExistence type="predicted"/>
<comment type="caution">
    <text evidence="1">The sequence shown here is derived from an EMBL/GenBank/DDBJ whole genome shotgun (WGS) entry which is preliminary data.</text>
</comment>
<name>A0A0F9CE42_9ZZZZ</name>